<gene>
    <name evidence="2" type="ORF">EB796_016495</name>
</gene>
<feature type="compositionally biased region" description="Polar residues" evidence="1">
    <location>
        <begin position="140"/>
        <end position="163"/>
    </location>
</feature>
<comment type="caution">
    <text evidence="2">The sequence shown here is derived from an EMBL/GenBank/DDBJ whole genome shotgun (WGS) entry which is preliminary data.</text>
</comment>
<evidence type="ECO:0000256" key="1">
    <source>
        <dbReference type="SAM" id="MobiDB-lite"/>
    </source>
</evidence>
<dbReference type="AlphaFoldDB" id="A0A7J7JHV0"/>
<sequence length="177" mass="19856">MQPNLFLQGSVGESLCQDPLTQDLMDLNETLFQQDSVGESLYQDPLTQDLADLNEILAEENLLPSPEFPENPKENEANYCLDNFYRCLNAQQDLLGGFVDDREPFKAVGFSLQDAIAGALPPQYLNEKLVDLNNMSDFSPESVSANSDYSDLNTPENIGTPNHENTDDQNRTDNREF</sequence>
<feature type="compositionally biased region" description="Basic and acidic residues" evidence="1">
    <location>
        <begin position="164"/>
        <end position="177"/>
    </location>
</feature>
<keyword evidence="3" id="KW-1185">Reference proteome</keyword>
<protein>
    <submittedName>
        <fullName evidence="2">Uncharacterized protein</fullName>
    </submittedName>
</protein>
<accession>A0A7J7JHV0</accession>
<reference evidence="2" key="1">
    <citation type="submission" date="2020-06" db="EMBL/GenBank/DDBJ databases">
        <title>Draft genome of Bugula neritina, a colonial animal packing powerful symbionts and potential medicines.</title>
        <authorList>
            <person name="Rayko M."/>
        </authorList>
    </citation>
    <scope>NUCLEOTIDE SEQUENCE [LARGE SCALE GENOMIC DNA]</scope>
    <source>
        <strain evidence="2">Kwan_BN1</strain>
    </source>
</reference>
<evidence type="ECO:0000313" key="2">
    <source>
        <dbReference type="EMBL" id="KAF6025184.1"/>
    </source>
</evidence>
<dbReference type="EMBL" id="VXIV02002487">
    <property type="protein sequence ID" value="KAF6025184.1"/>
    <property type="molecule type" value="Genomic_DNA"/>
</dbReference>
<name>A0A7J7JHV0_BUGNE</name>
<evidence type="ECO:0000313" key="3">
    <source>
        <dbReference type="Proteomes" id="UP000593567"/>
    </source>
</evidence>
<proteinExistence type="predicted"/>
<organism evidence="2 3">
    <name type="scientific">Bugula neritina</name>
    <name type="common">Brown bryozoan</name>
    <name type="synonym">Sertularia neritina</name>
    <dbReference type="NCBI Taxonomy" id="10212"/>
    <lineage>
        <taxon>Eukaryota</taxon>
        <taxon>Metazoa</taxon>
        <taxon>Spiralia</taxon>
        <taxon>Lophotrochozoa</taxon>
        <taxon>Bryozoa</taxon>
        <taxon>Gymnolaemata</taxon>
        <taxon>Cheilostomatida</taxon>
        <taxon>Flustrina</taxon>
        <taxon>Buguloidea</taxon>
        <taxon>Bugulidae</taxon>
        <taxon>Bugula</taxon>
    </lineage>
</organism>
<feature type="region of interest" description="Disordered" evidence="1">
    <location>
        <begin position="140"/>
        <end position="177"/>
    </location>
</feature>
<dbReference type="Proteomes" id="UP000593567">
    <property type="component" value="Unassembled WGS sequence"/>
</dbReference>